<feature type="compositionally biased region" description="Low complexity" evidence="1">
    <location>
        <begin position="652"/>
        <end position="672"/>
    </location>
</feature>
<organism evidence="2 3">
    <name type="scientific">Bondarzewia mesenterica</name>
    <dbReference type="NCBI Taxonomy" id="1095465"/>
    <lineage>
        <taxon>Eukaryota</taxon>
        <taxon>Fungi</taxon>
        <taxon>Dikarya</taxon>
        <taxon>Basidiomycota</taxon>
        <taxon>Agaricomycotina</taxon>
        <taxon>Agaricomycetes</taxon>
        <taxon>Russulales</taxon>
        <taxon>Bondarzewiaceae</taxon>
        <taxon>Bondarzewia</taxon>
    </lineage>
</organism>
<sequence length="722" mass="77245">MGWTLVVWFHPRRPSSPLARYYSLGRMISVTAVALACSFGIAAAKADPCTVIAGKTWAAPSDVRACFTSFEVDEAVKSNIIEVVNKTLAFHTSVNYQISAPEPFTLDVHENLLVDLARISQQDYASDLDLHIDLSRTLKRLDDGHCVYINRCYDSSFLTFVPTPLVLLTDSTGQQAVHIAPEAFDVATAAFGSEVSFWQDALPGKLKGNLQSLSGAKVLKINGQDPFVAVDANAAITGSFQGFGTRQNTYQRASASWNYVFGNFAQQSLPLIDQAILTIQRVNSTNTETVTIPYRSQFAGQNFTDGASFRANNCVAVAGTNGVDLYGDTASPQSVSETALSPDRPIAKFQQQPVKVKASDARAHPMNVLLDVTPVSDVVLPPALVPPGTPLNGSSSVAQFYLLDDGVTGVFALGSFSDTDFDTFLRNMLTGLQGLKSANATRLIVDVASSVQLIGCTASYAHHPPRLDLDPIASSQIVGPKLTSVPQAGLDTKARAGPLAQLISKATAAGADPDDLLLYNPLNWRFANGTNFPADLDWLTPPVTTVINGHPDAFSQSKLHAVLATSCLRWMAEKSSLVLDRPWASRVSGSLTSDIISSITMAKEEGAKTVVVGGKQGVKPEYCGTVGGQSSDFSTMDTEIKVCAVHDSPIASSRPRSHLTSSSSSGSQSTQLKNNTLAPPDFVTNSVQGITWRLGFGIDDTEEPEEWQDHPADVNLPLTADM</sequence>
<proteinExistence type="predicted"/>
<protein>
    <submittedName>
        <fullName evidence="2">Uncharacterized protein</fullName>
    </submittedName>
</protein>
<dbReference type="AlphaFoldDB" id="A0A4S4M7A5"/>
<reference evidence="2 3" key="1">
    <citation type="submission" date="2019-02" db="EMBL/GenBank/DDBJ databases">
        <title>Genome sequencing of the rare red list fungi Bondarzewia mesenterica.</title>
        <authorList>
            <person name="Buettner E."/>
            <person name="Kellner H."/>
        </authorList>
    </citation>
    <scope>NUCLEOTIDE SEQUENCE [LARGE SCALE GENOMIC DNA]</scope>
    <source>
        <strain evidence="2 3">DSM 108281</strain>
    </source>
</reference>
<feature type="region of interest" description="Disordered" evidence="1">
    <location>
        <begin position="702"/>
        <end position="722"/>
    </location>
</feature>
<keyword evidence="3" id="KW-1185">Reference proteome</keyword>
<name>A0A4S4M7A5_9AGAM</name>
<dbReference type="InterPro" id="IPR052766">
    <property type="entry name" value="S41A_metabolite_peptidase"/>
</dbReference>
<feature type="region of interest" description="Disordered" evidence="1">
    <location>
        <begin position="651"/>
        <end position="681"/>
    </location>
</feature>
<dbReference type="PANTHER" id="PTHR37049:SF4">
    <property type="entry name" value="RHODANESE DOMAIN-CONTAINING PROTEIN"/>
    <property type="match status" value="1"/>
</dbReference>
<accession>A0A4S4M7A5</accession>
<dbReference type="OrthoDB" id="27214at2759"/>
<evidence type="ECO:0000313" key="3">
    <source>
        <dbReference type="Proteomes" id="UP000310158"/>
    </source>
</evidence>
<dbReference type="PANTHER" id="PTHR37049">
    <property type="entry name" value="PEPTIDASE S41 FAMILY PROTEIN"/>
    <property type="match status" value="1"/>
</dbReference>
<gene>
    <name evidence="2" type="ORF">EW146_g370</name>
</gene>
<evidence type="ECO:0000256" key="1">
    <source>
        <dbReference type="SAM" id="MobiDB-lite"/>
    </source>
</evidence>
<comment type="caution">
    <text evidence="2">The sequence shown here is derived from an EMBL/GenBank/DDBJ whole genome shotgun (WGS) entry which is preliminary data.</text>
</comment>
<dbReference type="Proteomes" id="UP000310158">
    <property type="component" value="Unassembled WGS sequence"/>
</dbReference>
<dbReference type="EMBL" id="SGPL01000007">
    <property type="protein sequence ID" value="THH21164.1"/>
    <property type="molecule type" value="Genomic_DNA"/>
</dbReference>
<evidence type="ECO:0000313" key="2">
    <source>
        <dbReference type="EMBL" id="THH21164.1"/>
    </source>
</evidence>